<proteinExistence type="predicted"/>
<evidence type="ECO:0000313" key="1">
    <source>
        <dbReference type="EMBL" id="KAH9780092.1"/>
    </source>
</evidence>
<comment type="caution">
    <text evidence="1">The sequence shown here is derived from an EMBL/GenBank/DDBJ whole genome shotgun (WGS) entry which is preliminary data.</text>
</comment>
<keyword evidence="2" id="KW-1185">Reference proteome</keyword>
<accession>A0ACB8M2I5</accession>
<keyword evidence="1" id="KW-0418">Kinase</keyword>
<organism evidence="1 2">
    <name type="scientific">Citrus sinensis</name>
    <name type="common">Sweet orange</name>
    <name type="synonym">Citrus aurantium var. sinensis</name>
    <dbReference type="NCBI Taxonomy" id="2711"/>
    <lineage>
        <taxon>Eukaryota</taxon>
        <taxon>Viridiplantae</taxon>
        <taxon>Streptophyta</taxon>
        <taxon>Embryophyta</taxon>
        <taxon>Tracheophyta</taxon>
        <taxon>Spermatophyta</taxon>
        <taxon>Magnoliopsida</taxon>
        <taxon>eudicotyledons</taxon>
        <taxon>Gunneridae</taxon>
        <taxon>Pentapetalae</taxon>
        <taxon>rosids</taxon>
        <taxon>malvids</taxon>
        <taxon>Sapindales</taxon>
        <taxon>Rutaceae</taxon>
        <taxon>Aurantioideae</taxon>
        <taxon>Citrus</taxon>
    </lineage>
</organism>
<name>A0ACB8M2I5_CITSI</name>
<gene>
    <name evidence="1" type="ORF">KPL71_007944</name>
</gene>
<protein>
    <submittedName>
        <fullName evidence="1">Protein kinase domain-containing protein</fullName>
    </submittedName>
</protein>
<dbReference type="Proteomes" id="UP000829398">
    <property type="component" value="Chromosome 3"/>
</dbReference>
<reference evidence="2" key="1">
    <citation type="journal article" date="2023" name="Hortic. Res.">
        <title>A chromosome-level phased genome enabling allele-level studies in sweet orange: a case study on citrus Huanglongbing tolerance.</title>
        <authorList>
            <person name="Wu B."/>
            <person name="Yu Q."/>
            <person name="Deng Z."/>
            <person name="Duan Y."/>
            <person name="Luo F."/>
            <person name="Gmitter F. Jr."/>
        </authorList>
    </citation>
    <scope>NUCLEOTIDE SEQUENCE [LARGE SCALE GENOMIC DNA]</scope>
    <source>
        <strain evidence="2">cv. Valencia</strain>
    </source>
</reference>
<dbReference type="EMBL" id="CM039172">
    <property type="protein sequence ID" value="KAH9780092.1"/>
    <property type="molecule type" value="Genomic_DNA"/>
</dbReference>
<keyword evidence="1" id="KW-0808">Transferase</keyword>
<sequence>MTWIMGSIDQSLILNLKLHKTAKDMWEYLKKVYNQDNTAKRSHLEYEIARYSQGNLSIQNYFSGFQNLWAEYVDMIYVQVPIESLADVQEVHEQSKRDQFLMKLRPKYEAARSNLMNRDLSPSLDVCFKELLREEQRLATQTILQQNKMHDNAIAYAAAHWKRQLVDNNCDVRFSRDGCIVRDQVSGKILTKGPKVGRLFPLHFSVSNFVSLASIAVSSTDNQPSNTTVRHSSRIIRPPNRYGFHTSLHTTLTSVSIPSCYSEAAKYDCWLYSIKRRLDGSLDRYKARLVVLGNKQEYGVNYKETFAPVAKMTTVRTIISIAASQGWPLHQMDVKNAFLHRDLKDEIYMVLPHGLPSSSSLDVCKLKRSLYGLKQAPRAWFDKFRSTLLQFSFKQSQYDSSLFLCKTFTGIVLLLVYVDAIVIIGTDSALIARLQQHLQASFHMKDLGPLTYFLGLEVHYDSSEISLNQHKYTQDLLKLVGLHNASPMDTPLEVNTKYSSKEGKVISNPTIYRQLVGSLNYLTITRSNISFAIQQVSQFMQHPRHLNLVVVHRILRYLRRTPSRGLFFPAGSPPHLVAYSDADWAGCPDSRRSVTGWCMFLGNPLISWKSKKQDRVSKSSTESEYRAMSAGCLEIVWLRGLLAELGFSQSNPTPLHADNTSAIQICVNPVFHERTKHIEVDCHYIREALDTRIISLPHISTTLQRADVFTNAMTQKRHQFLVSKLMLLDRSTSI</sequence>
<evidence type="ECO:0000313" key="2">
    <source>
        <dbReference type="Proteomes" id="UP000829398"/>
    </source>
</evidence>